<accession>A0A975BWD7</accession>
<protein>
    <submittedName>
        <fullName evidence="1">Uncharacterized protein</fullName>
    </submittedName>
</protein>
<dbReference type="KEGG" id="dmm:dnm_091150"/>
<gene>
    <name evidence="1" type="ORF">dnm_091150</name>
</gene>
<name>A0A975BWD7_9BACT</name>
<sequence length="37" mass="4220">MPLFFSAHKYSESAWKISDISKKQKTGKSAHSRLVPK</sequence>
<dbReference type="Proteomes" id="UP000663722">
    <property type="component" value="Chromosome"/>
</dbReference>
<evidence type="ECO:0000313" key="1">
    <source>
        <dbReference type="EMBL" id="QTA93020.1"/>
    </source>
</evidence>
<dbReference type="EMBL" id="CP061800">
    <property type="protein sequence ID" value="QTA93020.1"/>
    <property type="molecule type" value="Genomic_DNA"/>
</dbReference>
<keyword evidence="2" id="KW-1185">Reference proteome</keyword>
<organism evidence="1 2">
    <name type="scientific">Desulfonema magnum</name>
    <dbReference type="NCBI Taxonomy" id="45655"/>
    <lineage>
        <taxon>Bacteria</taxon>
        <taxon>Pseudomonadati</taxon>
        <taxon>Thermodesulfobacteriota</taxon>
        <taxon>Desulfobacteria</taxon>
        <taxon>Desulfobacterales</taxon>
        <taxon>Desulfococcaceae</taxon>
        <taxon>Desulfonema</taxon>
    </lineage>
</organism>
<dbReference type="AlphaFoldDB" id="A0A975BWD7"/>
<evidence type="ECO:0000313" key="2">
    <source>
        <dbReference type="Proteomes" id="UP000663722"/>
    </source>
</evidence>
<reference evidence="1" key="1">
    <citation type="journal article" date="2021" name="Microb. Physiol.">
        <title>Proteogenomic Insights into the Physiology of Marine, Sulfate-Reducing, Filamentous Desulfonema limicola and Desulfonema magnum.</title>
        <authorList>
            <person name="Schnaars V."/>
            <person name="Wohlbrand L."/>
            <person name="Scheve S."/>
            <person name="Hinrichs C."/>
            <person name="Reinhardt R."/>
            <person name="Rabus R."/>
        </authorList>
    </citation>
    <scope>NUCLEOTIDE SEQUENCE</scope>
    <source>
        <strain evidence="1">4be13</strain>
    </source>
</reference>
<proteinExistence type="predicted"/>